<dbReference type="RefSeq" id="WP_021720919.1">
    <property type="nucleotide sequence ID" value="NZ_FR892819.1"/>
</dbReference>
<proteinExistence type="predicted"/>
<gene>
    <name evidence="1" type="ORF">BN587_01886</name>
</gene>
<organism evidence="1">
    <name type="scientific">Phascolarctobacterium succinatutens CAG:287</name>
    <dbReference type="NCBI Taxonomy" id="1263101"/>
    <lineage>
        <taxon>Bacteria</taxon>
        <taxon>Bacillati</taxon>
        <taxon>Bacillota</taxon>
        <taxon>Negativicutes</taxon>
        <taxon>Acidaminococcales</taxon>
        <taxon>Acidaminococcaceae</taxon>
        <taxon>Phascolarctobacterium</taxon>
    </lineage>
</organism>
<sequence>MFNLNQPTVPTLEYQKARQAHKALGREDRFLAHMHCTHNQFIRHVLRLRQYGRCPVCGKLISLESPANVHHISYTRYCGSRTSEIKCFFPRDNGMIYAMTPNCELCYYDCPEKASACLNNLVLLHSACHDKLHKTNCTF</sequence>
<reference evidence="1" key="1">
    <citation type="submission" date="2012-11" db="EMBL/GenBank/DDBJ databases">
        <title>Dependencies among metagenomic species, viruses, plasmids and units of genetic variation.</title>
        <authorList>
            <person name="Nielsen H.B."/>
            <person name="Almeida M."/>
            <person name="Juncker A.S."/>
            <person name="Rasmussen S."/>
            <person name="Li J."/>
            <person name="Sunagawa S."/>
            <person name="Plichta D."/>
            <person name="Gautier L."/>
            <person name="Le Chatelier E."/>
            <person name="Peletier E."/>
            <person name="Bonde I."/>
            <person name="Nielsen T."/>
            <person name="Manichanh C."/>
            <person name="Arumugam M."/>
            <person name="Batto J."/>
            <person name="Santos M.B.Q.D."/>
            <person name="Blom N."/>
            <person name="Borruel N."/>
            <person name="Burgdorf K.S."/>
            <person name="Boumezbeur F."/>
            <person name="Casellas F."/>
            <person name="Dore J."/>
            <person name="Guarner F."/>
            <person name="Hansen T."/>
            <person name="Hildebrand F."/>
            <person name="Kaas R.S."/>
            <person name="Kennedy S."/>
            <person name="Kristiansen K."/>
            <person name="Kultima J.R."/>
            <person name="Leonard P."/>
            <person name="Levenez F."/>
            <person name="Lund O."/>
            <person name="Moumen B."/>
            <person name="Le Paslier D."/>
            <person name="Pons N."/>
            <person name="Pedersen O."/>
            <person name="Prifti E."/>
            <person name="Qin J."/>
            <person name="Raes J."/>
            <person name="Tap J."/>
            <person name="Tims S."/>
            <person name="Ussery D.W."/>
            <person name="Yamada T."/>
            <person name="MetaHit consortium"/>
            <person name="Renault P."/>
            <person name="Sicheritz-Ponten T."/>
            <person name="Bork P."/>
            <person name="Wang J."/>
            <person name="Brunak S."/>
            <person name="Ehrlich S.D."/>
        </authorList>
    </citation>
    <scope>NUCLEOTIDE SEQUENCE [LARGE SCALE GENOMIC DNA]</scope>
</reference>
<comment type="caution">
    <text evidence="1">The sequence shown here is derived from an EMBL/GenBank/DDBJ whole genome shotgun (WGS) entry which is preliminary data.</text>
</comment>
<dbReference type="AlphaFoldDB" id="R6WLE0"/>
<protein>
    <submittedName>
        <fullName evidence="1">Uncharacterized protein</fullName>
    </submittedName>
</protein>
<dbReference type="Proteomes" id="UP000014937">
    <property type="component" value="Unassembled WGS sequence"/>
</dbReference>
<name>R6WLE0_9FIRM</name>
<dbReference type="EMBL" id="CBGL010000028">
    <property type="protein sequence ID" value="CDD10230.1"/>
    <property type="molecule type" value="Genomic_DNA"/>
</dbReference>
<dbReference type="HOGENOM" id="CLU_1843245_0_0_9"/>
<accession>R6WLE0</accession>
<evidence type="ECO:0000313" key="1">
    <source>
        <dbReference type="EMBL" id="CDD10230.1"/>
    </source>
</evidence>